<dbReference type="GO" id="GO:0046872">
    <property type="term" value="F:metal ion binding"/>
    <property type="evidence" value="ECO:0007669"/>
    <property type="project" value="UniProtKB-KW"/>
</dbReference>
<reference evidence="11" key="1">
    <citation type="submission" date="2019-06" db="EMBL/GenBank/DDBJ databases">
        <authorList>
            <consortium name="Wellcome Sanger Institute Data Sharing"/>
        </authorList>
    </citation>
    <scope>NUCLEOTIDE SEQUENCE [LARGE SCALE GENOMIC DNA]</scope>
</reference>
<keyword evidence="2" id="KW-0479">Metal-binding</keyword>
<dbReference type="InterPro" id="IPR036671">
    <property type="entry name" value="DPH_MB_sf"/>
</dbReference>
<evidence type="ECO:0000256" key="3">
    <source>
        <dbReference type="ARBA" id="ARBA00023004"/>
    </source>
</evidence>
<dbReference type="FunCoup" id="A0A668ATB2">
    <property type="interactions" value="991"/>
</dbReference>
<dbReference type="InterPro" id="IPR007872">
    <property type="entry name" value="DPH_MB_dom"/>
</dbReference>
<dbReference type="FunFam" id="3.10.660.10:FF:000001">
    <property type="entry name" value="Diphthamide biosynthesis 3"/>
    <property type="match status" value="1"/>
</dbReference>
<comment type="similarity">
    <text evidence="4">Belongs to the DPH3 family.</text>
</comment>
<evidence type="ECO:0000256" key="4">
    <source>
        <dbReference type="ARBA" id="ARBA00024032"/>
    </source>
</evidence>
<dbReference type="Ensembl" id="ENSMMDT00005049842.1">
    <property type="protein sequence ID" value="ENSMMDP00005048886.1"/>
    <property type="gene ID" value="ENSMMDG00005022230.1"/>
</dbReference>
<evidence type="ECO:0000256" key="8">
    <source>
        <dbReference type="ARBA" id="ARBA00046426"/>
    </source>
</evidence>
<dbReference type="InterPro" id="IPR044248">
    <property type="entry name" value="DPH3/4-like"/>
</dbReference>
<dbReference type="SUPFAM" id="SSF144217">
    <property type="entry name" value="CSL zinc finger"/>
    <property type="match status" value="1"/>
</dbReference>
<dbReference type="Gene3D" id="3.10.660.10">
    <property type="entry name" value="DPH Zinc finger"/>
    <property type="match status" value="1"/>
</dbReference>
<feature type="domain" description="DPH-type MB" evidence="10">
    <location>
        <begin position="48"/>
        <end position="104"/>
    </location>
</feature>
<evidence type="ECO:0000313" key="12">
    <source>
        <dbReference type="Proteomes" id="UP000472263"/>
    </source>
</evidence>
<sequence>MPSAPSSGSSFALTSYARDKHTLANVTLVGLYLHPGLRVCFSGKMSVFHDEIEIEDFEYDEDTETFYFPCPCGDRFAITKEDLENGEEVATCPSCSLIVKVIYDKDEFMCGETIEAPPAESKLELAQS</sequence>
<dbReference type="AlphaFoldDB" id="A0A668ATB2"/>
<dbReference type="Proteomes" id="UP000472263">
    <property type="component" value="Chromosome 2"/>
</dbReference>
<gene>
    <name evidence="11" type="primary">DPH3</name>
    <name evidence="11" type="synonym">dph3</name>
</gene>
<evidence type="ECO:0000259" key="10">
    <source>
        <dbReference type="PROSITE" id="PS51074"/>
    </source>
</evidence>
<evidence type="ECO:0000256" key="9">
    <source>
        <dbReference type="ARBA" id="ARBA00048125"/>
    </source>
</evidence>
<comment type="catalytic activity">
    <reaction evidence="5">
        <text>[3Fe-4S](1+)-[protein] + Fe(2+)-[Dph3] = [3Fe-4S](0)-[protein] + Fe(3+)-[Dph3]</text>
        <dbReference type="Rhea" id="RHEA:71235"/>
        <dbReference type="Rhea" id="RHEA-COMP:17996"/>
        <dbReference type="Rhea" id="RHEA-COMP:17997"/>
        <dbReference type="Rhea" id="RHEA-COMP:18002"/>
        <dbReference type="Rhea" id="RHEA-COMP:18003"/>
        <dbReference type="ChEBI" id="CHEBI:29033"/>
        <dbReference type="ChEBI" id="CHEBI:29034"/>
        <dbReference type="ChEBI" id="CHEBI:33751"/>
        <dbReference type="ChEBI" id="CHEBI:47402"/>
        <dbReference type="ChEBI" id="CHEBI:83228"/>
    </reaction>
</comment>
<dbReference type="GO" id="GO:0017183">
    <property type="term" value="P:protein histidyl modification to diphthamide"/>
    <property type="evidence" value="ECO:0007669"/>
    <property type="project" value="InterPro"/>
</dbReference>
<evidence type="ECO:0000256" key="1">
    <source>
        <dbReference type="ARBA" id="ARBA00005156"/>
    </source>
</evidence>
<dbReference type="PANTHER" id="PTHR21454:SF31">
    <property type="entry name" value="DIPHTHAMIDE BIOSYNTHESIS PROTEIN 3"/>
    <property type="match status" value="1"/>
</dbReference>
<comment type="pathway">
    <text evidence="1">Protein modification; peptidyl-diphthamide biosynthesis.</text>
</comment>
<comment type="subunit">
    <text evidence="8">Component of the 2-(3-amino-3-carboxypropyl)histidine synthase complex composed of DPH1, DPH2, DPH3 and a NADH-dependent reductase. Interacts with SERGEF.</text>
</comment>
<evidence type="ECO:0000256" key="6">
    <source>
        <dbReference type="ARBA" id="ARBA00041070"/>
    </source>
</evidence>
<evidence type="ECO:0000256" key="2">
    <source>
        <dbReference type="ARBA" id="ARBA00022723"/>
    </source>
</evidence>
<keyword evidence="3" id="KW-0408">Iron</keyword>
<name>A0A668ATB2_9TELE</name>
<dbReference type="Pfam" id="PF05207">
    <property type="entry name" value="Zn_ribbon_CSL"/>
    <property type="match status" value="1"/>
</dbReference>
<dbReference type="PROSITE" id="PS51074">
    <property type="entry name" value="DPH_MB"/>
    <property type="match status" value="1"/>
</dbReference>
<proteinExistence type="inferred from homology"/>
<keyword evidence="12" id="KW-1185">Reference proteome</keyword>
<evidence type="ECO:0000313" key="11">
    <source>
        <dbReference type="Ensembl" id="ENSMMDP00005048886.1"/>
    </source>
</evidence>
<dbReference type="PANTHER" id="PTHR21454">
    <property type="entry name" value="DPH3 HOMOLOG-RELATED"/>
    <property type="match status" value="1"/>
</dbReference>
<comment type="catalytic activity">
    <reaction evidence="9">
        <text>2 [3Fe-4S](0)-[protein] + 2 Fe(2+)-[Dph3] + NADH = 2 [4Fe-4S](1+)-[protein] + 2 [Dph3] + NAD(+) + H(+)</text>
        <dbReference type="Rhea" id="RHEA:71239"/>
        <dbReference type="Rhea" id="RHEA-COMP:17997"/>
        <dbReference type="Rhea" id="RHEA-COMP:17998"/>
        <dbReference type="Rhea" id="RHEA-COMP:18001"/>
        <dbReference type="Rhea" id="RHEA-COMP:18002"/>
        <dbReference type="ChEBI" id="CHEBI:15378"/>
        <dbReference type="ChEBI" id="CHEBI:29033"/>
        <dbReference type="ChEBI" id="CHEBI:33723"/>
        <dbReference type="ChEBI" id="CHEBI:47402"/>
        <dbReference type="ChEBI" id="CHEBI:57540"/>
        <dbReference type="ChEBI" id="CHEBI:57945"/>
        <dbReference type="ChEBI" id="CHEBI:83228"/>
    </reaction>
</comment>
<evidence type="ECO:0000256" key="7">
    <source>
        <dbReference type="ARBA" id="ARBA00041904"/>
    </source>
</evidence>
<reference evidence="11" key="2">
    <citation type="submission" date="2025-08" db="UniProtKB">
        <authorList>
            <consortium name="Ensembl"/>
        </authorList>
    </citation>
    <scope>IDENTIFICATION</scope>
</reference>
<reference evidence="11" key="3">
    <citation type="submission" date="2025-09" db="UniProtKB">
        <authorList>
            <consortium name="Ensembl"/>
        </authorList>
    </citation>
    <scope>IDENTIFICATION</scope>
</reference>
<organism evidence="11 12">
    <name type="scientific">Myripristis murdjan</name>
    <name type="common">pinecone soldierfish</name>
    <dbReference type="NCBI Taxonomy" id="586833"/>
    <lineage>
        <taxon>Eukaryota</taxon>
        <taxon>Metazoa</taxon>
        <taxon>Chordata</taxon>
        <taxon>Craniata</taxon>
        <taxon>Vertebrata</taxon>
        <taxon>Euteleostomi</taxon>
        <taxon>Actinopterygii</taxon>
        <taxon>Neopterygii</taxon>
        <taxon>Teleostei</taxon>
        <taxon>Neoteleostei</taxon>
        <taxon>Acanthomorphata</taxon>
        <taxon>Holocentriformes</taxon>
        <taxon>Holocentridae</taxon>
        <taxon>Myripristis</taxon>
    </lineage>
</organism>
<accession>A0A668ATB2</accession>
<dbReference type="InParanoid" id="A0A668ATB2"/>
<protein>
    <recommendedName>
        <fullName evidence="6">Diphthamide biosynthesis protein 3</fullName>
    </recommendedName>
    <alternativeName>
        <fullName evidence="7">CSL-type zinc finger-containing protein 2</fullName>
    </alternativeName>
</protein>
<evidence type="ECO:0000256" key="5">
    <source>
        <dbReference type="ARBA" id="ARBA00036267"/>
    </source>
</evidence>
<dbReference type="GeneTree" id="ENSGT00390000007225"/>